<dbReference type="AlphaFoldDB" id="X1JIV1"/>
<sequence length="43" mass="5340">MVREREKARKEKDWKLADEIRRKIKKLGYWVEDTKKGPKVKRL</sequence>
<evidence type="ECO:0000259" key="1">
    <source>
        <dbReference type="Pfam" id="PF23493"/>
    </source>
</evidence>
<dbReference type="EMBL" id="BARU01043139">
    <property type="protein sequence ID" value="GAH78224.1"/>
    <property type="molecule type" value="Genomic_DNA"/>
</dbReference>
<protein>
    <recommendedName>
        <fullName evidence="1">Cysteinyl-tRNA ligase anticodon binding domain-containing protein</fullName>
    </recommendedName>
</protein>
<dbReference type="InterPro" id="IPR056411">
    <property type="entry name" value="CysS_C"/>
</dbReference>
<dbReference type="Gene3D" id="1.20.120.1910">
    <property type="entry name" value="Cysteine-tRNA ligase, C-terminal anti-codon recognition domain"/>
    <property type="match status" value="1"/>
</dbReference>
<dbReference type="GO" id="GO:0005524">
    <property type="term" value="F:ATP binding"/>
    <property type="evidence" value="ECO:0007669"/>
    <property type="project" value="InterPro"/>
</dbReference>
<dbReference type="GO" id="GO:0004812">
    <property type="term" value="F:aminoacyl-tRNA ligase activity"/>
    <property type="evidence" value="ECO:0007669"/>
    <property type="project" value="InterPro"/>
</dbReference>
<organism evidence="2">
    <name type="scientific">marine sediment metagenome</name>
    <dbReference type="NCBI Taxonomy" id="412755"/>
    <lineage>
        <taxon>unclassified sequences</taxon>
        <taxon>metagenomes</taxon>
        <taxon>ecological metagenomes</taxon>
    </lineage>
</organism>
<accession>X1JIV1</accession>
<name>X1JIV1_9ZZZZ</name>
<reference evidence="2" key="1">
    <citation type="journal article" date="2014" name="Front. Microbiol.">
        <title>High frequency of phylogenetically diverse reductive dehalogenase-homologous genes in deep subseafloor sedimentary metagenomes.</title>
        <authorList>
            <person name="Kawai M."/>
            <person name="Futagami T."/>
            <person name="Toyoda A."/>
            <person name="Takaki Y."/>
            <person name="Nishi S."/>
            <person name="Hori S."/>
            <person name="Arai W."/>
            <person name="Tsubouchi T."/>
            <person name="Morono Y."/>
            <person name="Uchiyama I."/>
            <person name="Ito T."/>
            <person name="Fujiyama A."/>
            <person name="Inagaki F."/>
            <person name="Takami H."/>
        </authorList>
    </citation>
    <scope>NUCLEOTIDE SEQUENCE</scope>
    <source>
        <strain evidence="2">Expedition CK06-06</strain>
    </source>
</reference>
<dbReference type="InterPro" id="IPR009080">
    <property type="entry name" value="tRNAsynth_Ia_anticodon-bd"/>
</dbReference>
<proteinExistence type="predicted"/>
<feature type="domain" description="Cysteinyl-tRNA ligase anticodon binding" evidence="1">
    <location>
        <begin position="3"/>
        <end position="37"/>
    </location>
</feature>
<dbReference type="GO" id="GO:0006418">
    <property type="term" value="P:tRNA aminoacylation for protein translation"/>
    <property type="evidence" value="ECO:0007669"/>
    <property type="project" value="InterPro"/>
</dbReference>
<evidence type="ECO:0000313" key="2">
    <source>
        <dbReference type="EMBL" id="GAH78224.1"/>
    </source>
</evidence>
<comment type="caution">
    <text evidence="2">The sequence shown here is derived from an EMBL/GenBank/DDBJ whole genome shotgun (WGS) entry which is preliminary data.</text>
</comment>
<dbReference type="SUPFAM" id="SSF47323">
    <property type="entry name" value="Anticodon-binding domain of a subclass of class I aminoacyl-tRNA synthetases"/>
    <property type="match status" value="1"/>
</dbReference>
<gene>
    <name evidence="2" type="ORF">S03H2_66121</name>
</gene>
<dbReference type="Pfam" id="PF23493">
    <property type="entry name" value="CysS_C"/>
    <property type="match status" value="1"/>
</dbReference>